<gene>
    <name evidence="1" type="ORF">QFC20_006117</name>
</gene>
<comment type="caution">
    <text evidence="1">The sequence shown here is derived from an EMBL/GenBank/DDBJ whole genome shotgun (WGS) entry which is preliminary data.</text>
</comment>
<reference evidence="1" key="1">
    <citation type="submission" date="2023-04" db="EMBL/GenBank/DDBJ databases">
        <title>Draft Genome sequencing of Naganishia species isolated from polar environments using Oxford Nanopore Technology.</title>
        <authorList>
            <person name="Leo P."/>
            <person name="Venkateswaran K."/>
        </authorList>
    </citation>
    <scope>NUCLEOTIDE SEQUENCE</scope>
    <source>
        <strain evidence="1">MNA-CCFEE 5262</strain>
    </source>
</reference>
<proteinExistence type="predicted"/>
<evidence type="ECO:0000313" key="1">
    <source>
        <dbReference type="EMBL" id="KAJ9097771.1"/>
    </source>
</evidence>
<keyword evidence="2" id="KW-1185">Reference proteome</keyword>
<organism evidence="1 2">
    <name type="scientific">Naganishia adeliensis</name>
    <dbReference type="NCBI Taxonomy" id="92952"/>
    <lineage>
        <taxon>Eukaryota</taxon>
        <taxon>Fungi</taxon>
        <taxon>Dikarya</taxon>
        <taxon>Basidiomycota</taxon>
        <taxon>Agaricomycotina</taxon>
        <taxon>Tremellomycetes</taxon>
        <taxon>Filobasidiales</taxon>
        <taxon>Filobasidiaceae</taxon>
        <taxon>Naganishia</taxon>
    </lineage>
</organism>
<protein>
    <submittedName>
        <fullName evidence="1">Uncharacterized protein</fullName>
    </submittedName>
</protein>
<name>A0ACC2VG00_9TREE</name>
<dbReference type="EMBL" id="JASBWS010000100">
    <property type="protein sequence ID" value="KAJ9097771.1"/>
    <property type="molecule type" value="Genomic_DNA"/>
</dbReference>
<accession>A0ACC2VG00</accession>
<evidence type="ECO:0000313" key="2">
    <source>
        <dbReference type="Proteomes" id="UP001230649"/>
    </source>
</evidence>
<sequence>MPPRRPHFFTTSGGRTSDDVLETLRVVEFTDAPSTRGDRSGDAAFARRMQLDYDAERDRIRRQQREQEANRRAAIQQVAREEQARAQADLDAMMQRYNERADAGRFALGPAAAARYGVEIDIPGYVAGDPREQGRRPWHLPPIEDREMMMRRVWAAPELFLQELRARQEQPVQDSWGGINFVPRQNPLLGFTFDFDKDAGKEGPTEIVRLDFDDDAPIIEELKATGSGTLGRTLSSVTDKGLDGLTSLVCASCYLPLRVSQGQRNDGDRVFALRCGHLVDKRCLDDISQPKPEPSAQSDDVKPGFIKLGSGSTSRKDGNFVVHGDYGTTETPVASTSALPPIVSPSSPSSPTVPVASSPMIIANAASGSARLPARTTRSSTRAAPAPPVDESSSDDSADTPEFSLRSGRGRSRGGNQRKRKAPPTRASKPIKKLAKPEEKREYKWLCPVVACGREHYSEEIGGVWKPKEGMTTQFIERLRADSVHTTRLLTEHYLERIWAIENERNQLQVERDQAQAERDQLQEERDQFRAERQQLQLLRVQDAERVDRQYNDLRRQLDKERRDREMEKQRLEHRCKVLADSVKKARENATGWMNSNEEMCQEMVGLKQDLRGLKAINQRLIQETNRLTEDRTRVADKYWDKYNGLKTAVQGVVDAVQAGGGTQSGNDNSRRQQDVMVHDHGSDSDLTDLSDASDD</sequence>
<dbReference type="Proteomes" id="UP001230649">
    <property type="component" value="Unassembled WGS sequence"/>
</dbReference>